<dbReference type="SUPFAM" id="SSF53448">
    <property type="entry name" value="Nucleotide-diphospho-sugar transferases"/>
    <property type="match status" value="2"/>
</dbReference>
<dbReference type="GO" id="GO:0005886">
    <property type="term" value="C:plasma membrane"/>
    <property type="evidence" value="ECO:0007669"/>
    <property type="project" value="TreeGrafter"/>
</dbReference>
<feature type="transmembrane region" description="Helical" evidence="8">
    <location>
        <begin position="622"/>
        <end position="641"/>
    </location>
</feature>
<feature type="transmembrane region" description="Helical" evidence="8">
    <location>
        <begin position="512"/>
        <end position="531"/>
    </location>
</feature>
<organism evidence="9 10">
    <name type="scientific">Salinibacterium xinjiangense</name>
    <dbReference type="NCBI Taxonomy" id="386302"/>
    <lineage>
        <taxon>Bacteria</taxon>
        <taxon>Bacillati</taxon>
        <taxon>Actinomycetota</taxon>
        <taxon>Actinomycetes</taxon>
        <taxon>Micrococcales</taxon>
        <taxon>Microbacteriaceae</taxon>
        <taxon>Salinibacterium</taxon>
    </lineage>
</organism>
<dbReference type="PANTHER" id="PTHR43867:SF2">
    <property type="entry name" value="CELLULOSE SYNTHASE CATALYTIC SUBUNIT A [UDP-FORMING]"/>
    <property type="match status" value="1"/>
</dbReference>
<feature type="transmembrane region" description="Helical" evidence="8">
    <location>
        <begin position="7"/>
        <end position="27"/>
    </location>
</feature>
<dbReference type="GO" id="GO:0030244">
    <property type="term" value="P:cellulose biosynthetic process"/>
    <property type="evidence" value="ECO:0007669"/>
    <property type="project" value="InterPro"/>
</dbReference>
<dbReference type="InterPro" id="IPR005150">
    <property type="entry name" value="Cellulose_synth"/>
</dbReference>
<keyword evidence="10" id="KW-1185">Reference proteome</keyword>
<evidence type="ECO:0000313" key="10">
    <source>
        <dbReference type="Proteomes" id="UP000219440"/>
    </source>
</evidence>
<accession>A0A2C8YR23</accession>
<comment type="subcellular location">
    <subcellularLocation>
        <location evidence="1">Endomembrane system</location>
        <topology evidence="1">Multi-pass membrane protein</topology>
    </subcellularLocation>
</comment>
<dbReference type="InterPro" id="IPR050321">
    <property type="entry name" value="Glycosyltr_2/OpgH_subfam"/>
</dbReference>
<feature type="binding site" evidence="7">
    <location>
        <position position="163"/>
    </location>
    <ligand>
        <name>Mn(2+)</name>
        <dbReference type="ChEBI" id="CHEBI:29035"/>
    </ligand>
</feature>
<dbReference type="Pfam" id="PF03552">
    <property type="entry name" value="Cellulose_synt"/>
    <property type="match status" value="1"/>
</dbReference>
<keyword evidence="3" id="KW-0808">Transferase</keyword>
<evidence type="ECO:0000256" key="2">
    <source>
        <dbReference type="ARBA" id="ARBA00022676"/>
    </source>
</evidence>
<evidence type="ECO:0000256" key="7">
    <source>
        <dbReference type="PIRSR" id="PIRSR605150-3"/>
    </source>
</evidence>
<dbReference type="GO" id="GO:0016760">
    <property type="term" value="F:cellulose synthase (UDP-forming) activity"/>
    <property type="evidence" value="ECO:0007669"/>
    <property type="project" value="InterPro"/>
</dbReference>
<dbReference type="CDD" id="cd06421">
    <property type="entry name" value="CESA_CelA_like"/>
    <property type="match status" value="1"/>
</dbReference>
<evidence type="ECO:0000256" key="8">
    <source>
        <dbReference type="SAM" id="Phobius"/>
    </source>
</evidence>
<dbReference type="RefSeq" id="WP_097059611.1">
    <property type="nucleotide sequence ID" value="NZ_OCST01000001.1"/>
</dbReference>
<keyword evidence="6 8" id="KW-0472">Membrane</keyword>
<dbReference type="PANTHER" id="PTHR43867">
    <property type="entry name" value="CELLULOSE SYNTHASE CATALYTIC SUBUNIT A [UDP-FORMING]"/>
    <property type="match status" value="1"/>
</dbReference>
<dbReference type="OrthoDB" id="9806824at2"/>
<keyword evidence="2" id="KW-0328">Glycosyltransferase</keyword>
<dbReference type="AlphaFoldDB" id="A0A2C8YR23"/>
<dbReference type="GO" id="GO:0012505">
    <property type="term" value="C:endomembrane system"/>
    <property type="evidence" value="ECO:0007669"/>
    <property type="project" value="UniProtKB-SubCell"/>
</dbReference>
<sequence length="651" mass="72253">MRMLVMRIVIVITLALGINYVVWRWMFSLNFDAWWIAIPLVLAETYSLIDVCLFGMTVWRSRIRPAPPQPAEGATVDVLITSYNEPVEMVMDTALAAQAIRHPHNTWILDDGSRPELRAAAEDAGVGYITRGDEWIGQPRHAKAGNVNNALMQTSGAYILILDADQIPRPQILDNTLGYFTDDRVALVQTPQVFKNVPLTDPLGSQAPLFYGPIQQGKDGWNAAFFCGSNAILRRDALMQLGIIDYVKELDGSIRATLRTAARVVRRARAHDAAGQPAIQEALSHVHDAIAHARSRLRKGDHYAEITYDLQRQVDTAALSIVTSDLVELQSDLAEIRELAAVTSGDGGPNIEHFLNLESTIAVLATREMSPLNALETVQAVLRAIDIDRADEAQPVMPLATISVTEDMATSMRLHGLGWKSVYHHETLADGLAPEDIGTMLTQRLRWAQGTMQVLLRENPLLQRRLSWPQRLMYFATMWSYLSGFAAVVYLAAPIVFLVFGILPVSTLALDFFIRFIPFMIANQVLFLVVARGIPTWRGQQYSLALFPVWIEACRTAFNNVVLRIPLGFAVTPKTRPVSTGPQWHLIKTQIIVAVMLVMAILIGCVRLFLDGAEPIGTAVNIFWAVYDLIVLGILITAARYTGHYVTETDA</sequence>
<evidence type="ECO:0000256" key="6">
    <source>
        <dbReference type="ARBA" id="ARBA00023136"/>
    </source>
</evidence>
<feature type="binding site" evidence="7">
    <location>
        <position position="143"/>
    </location>
    <ligand>
        <name>Mn(2+)</name>
        <dbReference type="ChEBI" id="CHEBI:29035"/>
    </ligand>
</feature>
<feature type="transmembrane region" description="Helical" evidence="8">
    <location>
        <begin position="33"/>
        <end position="59"/>
    </location>
</feature>
<evidence type="ECO:0000256" key="1">
    <source>
        <dbReference type="ARBA" id="ARBA00004127"/>
    </source>
</evidence>
<dbReference type="Proteomes" id="UP000219440">
    <property type="component" value="Unassembled WGS sequence"/>
</dbReference>
<gene>
    <name evidence="9" type="ORF">SAMN06296378_0485</name>
</gene>
<name>A0A2C8YR23_9MICO</name>
<protein>
    <submittedName>
        <fullName evidence="9">Cellulose synthase (UDP-forming)</fullName>
    </submittedName>
</protein>
<feature type="transmembrane region" description="Helical" evidence="8">
    <location>
        <begin position="591"/>
        <end position="610"/>
    </location>
</feature>
<evidence type="ECO:0000256" key="4">
    <source>
        <dbReference type="ARBA" id="ARBA00022692"/>
    </source>
</evidence>
<dbReference type="Gene3D" id="3.90.550.10">
    <property type="entry name" value="Spore Coat Polysaccharide Biosynthesis Protein SpsA, Chain A"/>
    <property type="match status" value="2"/>
</dbReference>
<evidence type="ECO:0000313" key="9">
    <source>
        <dbReference type="EMBL" id="SOE52966.1"/>
    </source>
</evidence>
<reference evidence="9 10" key="1">
    <citation type="submission" date="2017-09" db="EMBL/GenBank/DDBJ databases">
        <authorList>
            <person name="Ehlers B."/>
            <person name="Leendertz F.H."/>
        </authorList>
    </citation>
    <scope>NUCLEOTIDE SEQUENCE [LARGE SCALE GENOMIC DNA]</scope>
    <source>
        <strain evidence="9 10">CGMCC 1.05381</strain>
    </source>
</reference>
<evidence type="ECO:0000256" key="3">
    <source>
        <dbReference type="ARBA" id="ARBA00022679"/>
    </source>
</evidence>
<dbReference type="EMBL" id="OCST01000001">
    <property type="protein sequence ID" value="SOE52966.1"/>
    <property type="molecule type" value="Genomic_DNA"/>
</dbReference>
<evidence type="ECO:0000256" key="5">
    <source>
        <dbReference type="ARBA" id="ARBA00022989"/>
    </source>
</evidence>
<proteinExistence type="predicted"/>
<keyword evidence="5 8" id="KW-1133">Transmembrane helix</keyword>
<feature type="transmembrane region" description="Helical" evidence="8">
    <location>
        <begin position="472"/>
        <end position="500"/>
    </location>
</feature>
<keyword evidence="4 8" id="KW-0812">Transmembrane</keyword>
<dbReference type="InterPro" id="IPR029044">
    <property type="entry name" value="Nucleotide-diphossugar_trans"/>
</dbReference>